<sequence>MLYYNTSLRLVFCMSIGLSAAACNVDAIEDYVNDNFGTGGGDAASTTGSDSSSSQSSSAGTSGSTTAGTGGADASSGVGGGDAGGDAGTGGGTTTGGTGGAGGTGGGAPPADPACGPDTATYAQVRPILDSCANQYCHGSPTAPSGGLDLRLDTAVGSLVNQSASSCSTEHALVVPFMPSSSYLLNKLNDVDLCDPDESKMPPGGSLSDAELKTITDWICAGAPAD</sequence>
<comment type="caution">
    <text evidence="3">The sequence shown here is derived from an EMBL/GenBank/DDBJ whole genome shotgun (WGS) entry which is preliminary data.</text>
</comment>
<dbReference type="EMBL" id="JEMA01000391">
    <property type="protein sequence ID" value="KYF70534.1"/>
    <property type="molecule type" value="Genomic_DNA"/>
</dbReference>
<evidence type="ECO:0000256" key="2">
    <source>
        <dbReference type="SAM" id="SignalP"/>
    </source>
</evidence>
<evidence type="ECO:0000313" key="3">
    <source>
        <dbReference type="EMBL" id="KYF70534.1"/>
    </source>
</evidence>
<dbReference type="AlphaFoldDB" id="A0A150QRF8"/>
<evidence type="ECO:0000256" key="1">
    <source>
        <dbReference type="SAM" id="MobiDB-lite"/>
    </source>
</evidence>
<keyword evidence="2" id="KW-0732">Signal</keyword>
<name>A0A150QRF8_SORCE</name>
<feature type="compositionally biased region" description="Low complexity" evidence="1">
    <location>
        <begin position="43"/>
        <end position="76"/>
    </location>
</feature>
<evidence type="ECO:0008006" key="5">
    <source>
        <dbReference type="Google" id="ProtNLM"/>
    </source>
</evidence>
<protein>
    <recommendedName>
        <fullName evidence="5">Secreted protein</fullName>
    </recommendedName>
</protein>
<reference evidence="3 4" key="1">
    <citation type="submission" date="2014-02" db="EMBL/GenBank/DDBJ databases">
        <title>The small core and large imbalanced accessory genome model reveals a collaborative survival strategy of Sorangium cellulosum strains in nature.</title>
        <authorList>
            <person name="Han K."/>
            <person name="Peng R."/>
            <person name="Blom J."/>
            <person name="Li Y.-Z."/>
        </authorList>
    </citation>
    <scope>NUCLEOTIDE SEQUENCE [LARGE SCALE GENOMIC DNA]</scope>
    <source>
        <strain evidence="3 4">So0008-312</strain>
    </source>
</reference>
<evidence type="ECO:0000313" key="4">
    <source>
        <dbReference type="Proteomes" id="UP000075260"/>
    </source>
</evidence>
<feature type="chain" id="PRO_5007567209" description="Secreted protein" evidence="2">
    <location>
        <begin position="21"/>
        <end position="226"/>
    </location>
</feature>
<accession>A0A150QRF8</accession>
<organism evidence="3 4">
    <name type="scientific">Sorangium cellulosum</name>
    <name type="common">Polyangium cellulosum</name>
    <dbReference type="NCBI Taxonomy" id="56"/>
    <lineage>
        <taxon>Bacteria</taxon>
        <taxon>Pseudomonadati</taxon>
        <taxon>Myxococcota</taxon>
        <taxon>Polyangia</taxon>
        <taxon>Polyangiales</taxon>
        <taxon>Polyangiaceae</taxon>
        <taxon>Sorangium</taxon>
    </lineage>
</organism>
<feature type="region of interest" description="Disordered" evidence="1">
    <location>
        <begin position="42"/>
        <end position="112"/>
    </location>
</feature>
<gene>
    <name evidence="3" type="ORF">BE15_15510</name>
</gene>
<proteinExistence type="predicted"/>
<dbReference type="Proteomes" id="UP000075260">
    <property type="component" value="Unassembled WGS sequence"/>
</dbReference>
<feature type="signal peptide" evidence="2">
    <location>
        <begin position="1"/>
        <end position="20"/>
    </location>
</feature>
<feature type="compositionally biased region" description="Gly residues" evidence="1">
    <location>
        <begin position="77"/>
        <end position="108"/>
    </location>
</feature>